<keyword evidence="1" id="KW-0472">Membrane</keyword>
<dbReference type="RefSeq" id="WP_096046199.1">
    <property type="nucleotide sequence ID" value="NZ_CP023275.1"/>
</dbReference>
<organism evidence="2 3">
    <name type="scientific">Sulfurospirillum diekertiae</name>
    <dbReference type="NCBI Taxonomy" id="1854492"/>
    <lineage>
        <taxon>Bacteria</taxon>
        <taxon>Pseudomonadati</taxon>
        <taxon>Campylobacterota</taxon>
        <taxon>Epsilonproteobacteria</taxon>
        <taxon>Campylobacterales</taxon>
        <taxon>Sulfurospirillaceae</taxon>
        <taxon>Sulfurospirillum</taxon>
    </lineage>
</organism>
<proteinExistence type="predicted"/>
<evidence type="ECO:0000313" key="3">
    <source>
        <dbReference type="Proteomes" id="UP000217349"/>
    </source>
</evidence>
<protein>
    <submittedName>
        <fullName evidence="2">Uncharacterized protein</fullName>
    </submittedName>
</protein>
<accession>A0A290HUM0</accession>
<reference evidence="3" key="1">
    <citation type="submission" date="2017-09" db="EMBL/GenBank/DDBJ databases">
        <title>The complete genome of Sulfurospirillum sp. JPD-1.</title>
        <authorList>
            <person name="Goris T."/>
        </authorList>
    </citation>
    <scope>NUCLEOTIDE SEQUENCE [LARGE SCALE GENOMIC DNA]</scope>
    <source>
        <strain evidence="3">JPD-1</strain>
    </source>
</reference>
<name>A0A290HUM0_9BACT</name>
<dbReference type="KEGG" id="sulj:SJPD1_0957"/>
<evidence type="ECO:0000256" key="1">
    <source>
        <dbReference type="SAM" id="Phobius"/>
    </source>
</evidence>
<feature type="transmembrane region" description="Helical" evidence="1">
    <location>
        <begin position="43"/>
        <end position="62"/>
    </location>
</feature>
<sequence length="76" mass="8829">MIHRNGMTLPSPRKRETAKYGYSLFLLLGAYLLYHKGISNTELAFLGLLVLFALLAGLIDYFSQSTLFQQWLNRWF</sequence>
<dbReference type="AlphaFoldDB" id="A0A290HUM0"/>
<keyword evidence="1" id="KW-0812">Transmembrane</keyword>
<evidence type="ECO:0000313" key="2">
    <source>
        <dbReference type="EMBL" id="ATB69069.1"/>
    </source>
</evidence>
<dbReference type="Proteomes" id="UP000217349">
    <property type="component" value="Chromosome"/>
</dbReference>
<dbReference type="EMBL" id="CP023275">
    <property type="protein sequence ID" value="ATB69069.1"/>
    <property type="molecule type" value="Genomic_DNA"/>
</dbReference>
<keyword evidence="1" id="KW-1133">Transmembrane helix</keyword>
<feature type="transmembrane region" description="Helical" evidence="1">
    <location>
        <begin position="20"/>
        <end position="37"/>
    </location>
</feature>
<gene>
    <name evidence="2" type="ORF">SJPD1_0957</name>
</gene>